<dbReference type="EMBL" id="LDPZ01000059">
    <property type="protein sequence ID" value="KTQ85425.1"/>
    <property type="molecule type" value="Genomic_DNA"/>
</dbReference>
<dbReference type="InterPro" id="IPR009057">
    <property type="entry name" value="Homeodomain-like_sf"/>
</dbReference>
<gene>
    <name evidence="5" type="ORF">NS226_19625</name>
</gene>
<evidence type="ECO:0000313" key="6">
    <source>
        <dbReference type="Proteomes" id="UP000078272"/>
    </source>
</evidence>
<keyword evidence="2" id="KW-0238">DNA-binding</keyword>
<dbReference type="Gene3D" id="1.10.10.60">
    <property type="entry name" value="Homeodomain-like"/>
    <property type="match status" value="1"/>
</dbReference>
<dbReference type="RefSeq" id="WP_058636402.1">
    <property type="nucleotide sequence ID" value="NZ_LDPZ01000059.1"/>
</dbReference>
<dbReference type="PATRIC" id="fig|401562.3.peg.4050"/>
<dbReference type="SMART" id="SM00342">
    <property type="entry name" value="HTH_ARAC"/>
    <property type="match status" value="1"/>
</dbReference>
<evidence type="ECO:0000256" key="1">
    <source>
        <dbReference type="ARBA" id="ARBA00023015"/>
    </source>
</evidence>
<dbReference type="PROSITE" id="PS01124">
    <property type="entry name" value="HTH_ARAC_FAMILY_2"/>
    <property type="match status" value="1"/>
</dbReference>
<dbReference type="OrthoDB" id="9803764at2"/>
<dbReference type="InterPro" id="IPR018060">
    <property type="entry name" value="HTH_AraC"/>
</dbReference>
<protein>
    <submittedName>
        <fullName evidence="5">AraC family transcriptional regulator</fullName>
    </submittedName>
</protein>
<dbReference type="AlphaFoldDB" id="A0A175R380"/>
<dbReference type="SUPFAM" id="SSF46689">
    <property type="entry name" value="Homeodomain-like"/>
    <property type="match status" value="1"/>
</dbReference>
<accession>A0A175R380</accession>
<evidence type="ECO:0000313" key="5">
    <source>
        <dbReference type="EMBL" id="KTQ85425.1"/>
    </source>
</evidence>
<dbReference type="InterPro" id="IPR020449">
    <property type="entry name" value="Tscrpt_reg_AraC-type_HTH"/>
</dbReference>
<dbReference type="Pfam" id="PF12833">
    <property type="entry name" value="HTH_18"/>
    <property type="match status" value="1"/>
</dbReference>
<comment type="caution">
    <text evidence="5">The sequence shown here is derived from an EMBL/GenBank/DDBJ whole genome shotgun (WGS) entry which is preliminary data.</text>
</comment>
<sequence length="268" mass="29391">MNGSIERKSPGITLLPVTQATRATFAGLYLERTLLVFIRTGSKRVECSISGELVGQAGDVMIFPPGSMVTMENRPLVNDSYRADAVSLSHELVGKVFSRHTVPPGPIGVQVLRGTTHQPSAVFDLIKGTLEDQGGLPDAIYRHRLLEPLVWLQQAGVRLTVGSEDHPLAKVRRLIQTDLSHSWRVLEVAAHFGMSEATFRRWLSRSGLGFSSILSNSRLEHGLGLLQTTLDPISQIALECGFKTPSHFSDAFRARFGITPRQIRSAAD</sequence>
<evidence type="ECO:0000256" key="2">
    <source>
        <dbReference type="ARBA" id="ARBA00023125"/>
    </source>
</evidence>
<keyword evidence="3" id="KW-0804">Transcription</keyword>
<dbReference type="PANTHER" id="PTHR47894">
    <property type="entry name" value="HTH-TYPE TRANSCRIPTIONAL REGULATOR GADX"/>
    <property type="match status" value="1"/>
</dbReference>
<dbReference type="GO" id="GO:0003700">
    <property type="term" value="F:DNA-binding transcription factor activity"/>
    <property type="evidence" value="ECO:0007669"/>
    <property type="project" value="InterPro"/>
</dbReference>
<dbReference type="GO" id="GO:0005829">
    <property type="term" value="C:cytosol"/>
    <property type="evidence" value="ECO:0007669"/>
    <property type="project" value="TreeGrafter"/>
</dbReference>
<dbReference type="PRINTS" id="PR00032">
    <property type="entry name" value="HTHARAC"/>
</dbReference>
<feature type="domain" description="HTH araC/xylS-type" evidence="4">
    <location>
        <begin position="169"/>
        <end position="266"/>
    </location>
</feature>
<organism evidence="5 6">
    <name type="scientific">Aureimonas ureilytica</name>
    <dbReference type="NCBI Taxonomy" id="401562"/>
    <lineage>
        <taxon>Bacteria</taxon>
        <taxon>Pseudomonadati</taxon>
        <taxon>Pseudomonadota</taxon>
        <taxon>Alphaproteobacteria</taxon>
        <taxon>Hyphomicrobiales</taxon>
        <taxon>Aurantimonadaceae</taxon>
        <taxon>Aureimonas</taxon>
    </lineage>
</organism>
<reference evidence="5 6" key="1">
    <citation type="journal article" date="2016" name="Front. Microbiol.">
        <title>Genomic Resource of Rice Seed Associated Bacteria.</title>
        <authorList>
            <person name="Midha S."/>
            <person name="Bansal K."/>
            <person name="Sharma S."/>
            <person name="Kumar N."/>
            <person name="Patil P.P."/>
            <person name="Chaudhry V."/>
            <person name="Patil P.B."/>
        </authorList>
    </citation>
    <scope>NUCLEOTIDE SEQUENCE [LARGE SCALE GENOMIC DNA]</scope>
    <source>
        <strain evidence="5 6">NS226</strain>
    </source>
</reference>
<keyword evidence="1" id="KW-0805">Transcription regulation</keyword>
<dbReference type="Proteomes" id="UP000078272">
    <property type="component" value="Unassembled WGS sequence"/>
</dbReference>
<dbReference type="PROSITE" id="PS00041">
    <property type="entry name" value="HTH_ARAC_FAMILY_1"/>
    <property type="match status" value="1"/>
</dbReference>
<evidence type="ECO:0000256" key="3">
    <source>
        <dbReference type="ARBA" id="ARBA00023163"/>
    </source>
</evidence>
<proteinExistence type="predicted"/>
<dbReference type="PANTHER" id="PTHR47894:SF4">
    <property type="entry name" value="HTH-TYPE TRANSCRIPTIONAL REGULATOR GADX"/>
    <property type="match status" value="1"/>
</dbReference>
<dbReference type="InterPro" id="IPR018062">
    <property type="entry name" value="HTH_AraC-typ_CS"/>
</dbReference>
<name>A0A175R380_9HYPH</name>
<dbReference type="GO" id="GO:0000976">
    <property type="term" value="F:transcription cis-regulatory region binding"/>
    <property type="evidence" value="ECO:0007669"/>
    <property type="project" value="TreeGrafter"/>
</dbReference>
<evidence type="ECO:0000259" key="4">
    <source>
        <dbReference type="PROSITE" id="PS01124"/>
    </source>
</evidence>